<evidence type="ECO:0000313" key="3">
    <source>
        <dbReference type="EMBL" id="KAK3246300.1"/>
    </source>
</evidence>
<proteinExistence type="predicted"/>
<dbReference type="InterPro" id="IPR029052">
    <property type="entry name" value="Metallo-depent_PP-like"/>
</dbReference>
<feature type="domain" description="Calcineurin-like phosphoesterase" evidence="2">
    <location>
        <begin position="42"/>
        <end position="252"/>
    </location>
</feature>
<feature type="chain" id="PRO_5041914823" description="Calcineurin-like phosphoesterase domain-containing protein" evidence="1">
    <location>
        <begin position="22"/>
        <end position="450"/>
    </location>
</feature>
<dbReference type="SUPFAM" id="SSF56300">
    <property type="entry name" value="Metallo-dependent phosphatases"/>
    <property type="match status" value="1"/>
</dbReference>
<evidence type="ECO:0000256" key="1">
    <source>
        <dbReference type="SAM" id="SignalP"/>
    </source>
</evidence>
<dbReference type="PANTHER" id="PTHR14795:SF0">
    <property type="entry name" value="TRANSMEMBRANE PROTEIN 62"/>
    <property type="match status" value="1"/>
</dbReference>
<gene>
    <name evidence="3" type="ORF">CYMTET_44156</name>
</gene>
<reference evidence="3 4" key="1">
    <citation type="journal article" date="2015" name="Genome Biol. Evol.">
        <title>Comparative Genomics of a Bacterivorous Green Alga Reveals Evolutionary Causalities and Consequences of Phago-Mixotrophic Mode of Nutrition.</title>
        <authorList>
            <person name="Burns J.A."/>
            <person name="Paasch A."/>
            <person name="Narechania A."/>
            <person name="Kim E."/>
        </authorList>
    </citation>
    <scope>NUCLEOTIDE SEQUENCE [LARGE SCALE GENOMIC DNA]</scope>
    <source>
        <strain evidence="3 4">PLY_AMNH</strain>
    </source>
</reference>
<name>A0AAE0C2P6_9CHLO</name>
<dbReference type="GO" id="GO:0016787">
    <property type="term" value="F:hydrolase activity"/>
    <property type="evidence" value="ECO:0007669"/>
    <property type="project" value="InterPro"/>
</dbReference>
<dbReference type="Pfam" id="PF00149">
    <property type="entry name" value="Metallophos"/>
    <property type="match status" value="1"/>
</dbReference>
<evidence type="ECO:0000259" key="2">
    <source>
        <dbReference type="Pfam" id="PF00149"/>
    </source>
</evidence>
<sequence length="450" mass="49798">MVSWHLKGLFRLLLGWSATFALEQSAEREISATRENSQFVLLAHISDVHLSDFSDHSRLSDLFRLSSFLKMSTTKQPPPLIITGDLADSKRGHWSGGQAQSEWEMYNQFIEQADADGVTVLDIPGNHDRFGVFSAADANSDFFTNFSATGKEQRRHNGVYSRMVGPVLCVGMDVTPIPGPNRPVNFHGVVTRDVLTELDIALSQPADVKVVFAHYPTNTLVFPAAREGHGGRVFEILHKHGVSAYLSGHFHALFGHHLTAVHTASPASTTTDPPNSFLEWELSDFKDGRHLRLLAWDQGRLTNAIFKSPKHNEVQSPMALITAPAHASHLRASPTPLPTDVMRLDKVRVVVVSETVVDKVVAEICQGAAGEGIRMGRVELHRVHGEELLWEGVWNGTILTSGMYAAVIYANGIKQPAMKASRRVAWAFLVKYGIRYWTGDGGYLLRRIVK</sequence>
<organism evidence="3 4">
    <name type="scientific">Cymbomonas tetramitiformis</name>
    <dbReference type="NCBI Taxonomy" id="36881"/>
    <lineage>
        <taxon>Eukaryota</taxon>
        <taxon>Viridiplantae</taxon>
        <taxon>Chlorophyta</taxon>
        <taxon>Pyramimonadophyceae</taxon>
        <taxon>Pyramimonadales</taxon>
        <taxon>Pyramimonadaceae</taxon>
        <taxon>Cymbomonas</taxon>
    </lineage>
</organism>
<dbReference type="PANTHER" id="PTHR14795">
    <property type="entry name" value="HELICASE RELATED"/>
    <property type="match status" value="1"/>
</dbReference>
<keyword evidence="4" id="KW-1185">Reference proteome</keyword>
<dbReference type="AlphaFoldDB" id="A0AAE0C2P6"/>
<comment type="caution">
    <text evidence="3">The sequence shown here is derived from an EMBL/GenBank/DDBJ whole genome shotgun (WGS) entry which is preliminary data.</text>
</comment>
<keyword evidence="1" id="KW-0732">Signal</keyword>
<accession>A0AAE0C2P6</accession>
<evidence type="ECO:0000313" key="4">
    <source>
        <dbReference type="Proteomes" id="UP001190700"/>
    </source>
</evidence>
<dbReference type="EMBL" id="LGRX02029966">
    <property type="protein sequence ID" value="KAK3246300.1"/>
    <property type="molecule type" value="Genomic_DNA"/>
</dbReference>
<dbReference type="Proteomes" id="UP001190700">
    <property type="component" value="Unassembled WGS sequence"/>
</dbReference>
<dbReference type="Gene3D" id="3.60.21.10">
    <property type="match status" value="1"/>
</dbReference>
<protein>
    <recommendedName>
        <fullName evidence="2">Calcineurin-like phosphoesterase domain-containing protein</fullName>
    </recommendedName>
</protein>
<dbReference type="InterPro" id="IPR004843">
    <property type="entry name" value="Calcineurin-like_PHP"/>
</dbReference>
<feature type="signal peptide" evidence="1">
    <location>
        <begin position="1"/>
        <end position="21"/>
    </location>
</feature>